<sequence length="678" mass="76711">MKLLNFTIIKLTVCLVLGILLAEFLKISVATSLYLAASLMLGVGILYVLGRFQNRSKVWFGALVLLATISLGILSYNLHNQSNFEAHYGRFISEDPSAEHALQLKIRQRLKPSVYHDKYVATVLKVGRNDTKGKILVNIEKDTLSLRLKVDDVLLVSSGFTPLTSPLNPNQFDYKDFLRKQYIDHQLFTEAAHILPISSKRNTIYGYAAAIRLHINQSLKTYDFSPEVLAIINALILGQRQDMSKAIYDSYTNAGAIHILAVSGLHVGLILLLLSIALKPLEHLKHGRLIKAIFIVMLLWSFAVIAGLSASVTRAVTMFSIVAIAMHWKRPTNIYNTLAISMFLLLLFKPTFLFDVGFQLSYTAVFAIVSIQPLVYRLWRPKWKVLDYPWQIFTVTLAAQLGVAPLSMYYFHQFPSLFFISNLAIIPFLGFILGFGILVIILASLKFLPQFLAEFYGGVIDLMNFIVAWVSKQEAFLFKNVPFDGLQVVACYALLICLVIWYRAPKFKTLSFALVAIVVLQMSWLYTKYHHSENSLIVFHKSRHTLLGIKTGSQFSIAQEFDSTTLAKDHIIENFKVGNFIKSSTRDSVKNVYAFRSRHLLVVDSTGIYGVQRFKPDYVLLRNSPRINLNRLIDSIQPKMIIADGSNYKSYVARWKATCTQQKLPIHITSEQGAFVLK</sequence>
<dbReference type="PANTHER" id="PTHR30619:SF1">
    <property type="entry name" value="RECOMBINATION PROTEIN 2"/>
    <property type="match status" value="1"/>
</dbReference>
<keyword evidence="2" id="KW-1003">Cell membrane</keyword>
<evidence type="ECO:0000256" key="1">
    <source>
        <dbReference type="ARBA" id="ARBA00004651"/>
    </source>
</evidence>
<evidence type="ECO:0000313" key="9">
    <source>
        <dbReference type="EMBL" id="TXD89234.1"/>
    </source>
</evidence>
<comment type="caution">
    <text evidence="9">The sequence shown here is derived from an EMBL/GenBank/DDBJ whole genome shotgun (WGS) entry which is preliminary data.</text>
</comment>
<feature type="transmembrane region" description="Helical" evidence="6">
    <location>
        <begin position="483"/>
        <end position="504"/>
    </location>
</feature>
<feature type="transmembrane region" description="Helical" evidence="6">
    <location>
        <begin position="32"/>
        <end position="49"/>
    </location>
</feature>
<dbReference type="Proteomes" id="UP000321578">
    <property type="component" value="Unassembled WGS sequence"/>
</dbReference>
<feature type="domain" description="DUF4131" evidence="8">
    <location>
        <begin position="32"/>
        <end position="193"/>
    </location>
</feature>
<evidence type="ECO:0000259" key="7">
    <source>
        <dbReference type="Pfam" id="PF03772"/>
    </source>
</evidence>
<dbReference type="OrthoDB" id="9761531at2"/>
<dbReference type="InterPro" id="IPR052159">
    <property type="entry name" value="Competence_DNA_uptake"/>
</dbReference>
<feature type="transmembrane region" description="Helical" evidence="6">
    <location>
        <begin position="360"/>
        <end position="379"/>
    </location>
</feature>
<evidence type="ECO:0000256" key="6">
    <source>
        <dbReference type="SAM" id="Phobius"/>
    </source>
</evidence>
<reference evidence="9 10" key="1">
    <citation type="submission" date="2019-08" db="EMBL/GenBank/DDBJ databases">
        <title>Genomes of Subsaximicrobium wynnwilliamsii strains.</title>
        <authorList>
            <person name="Bowman J.P."/>
        </authorList>
    </citation>
    <scope>NUCLEOTIDE SEQUENCE [LARGE SCALE GENOMIC DNA]</scope>
    <source>
        <strain evidence="9 10">2-80-2</strain>
    </source>
</reference>
<evidence type="ECO:0000256" key="2">
    <source>
        <dbReference type="ARBA" id="ARBA00022475"/>
    </source>
</evidence>
<feature type="transmembrane region" description="Helical" evidence="6">
    <location>
        <begin position="510"/>
        <end position="527"/>
    </location>
</feature>
<dbReference type="Pfam" id="PF13567">
    <property type="entry name" value="DUF4131"/>
    <property type="match status" value="1"/>
</dbReference>
<dbReference type="Pfam" id="PF03772">
    <property type="entry name" value="Competence"/>
    <property type="match status" value="1"/>
</dbReference>
<protein>
    <submittedName>
        <fullName evidence="9">ComEC family competence protein</fullName>
    </submittedName>
</protein>
<dbReference type="RefSeq" id="WP_147086317.1">
    <property type="nucleotide sequence ID" value="NZ_VORM01000008.1"/>
</dbReference>
<evidence type="ECO:0000256" key="4">
    <source>
        <dbReference type="ARBA" id="ARBA00022989"/>
    </source>
</evidence>
<dbReference type="EMBL" id="VORO01000008">
    <property type="protein sequence ID" value="TXD89234.1"/>
    <property type="molecule type" value="Genomic_DNA"/>
</dbReference>
<dbReference type="GO" id="GO:0005886">
    <property type="term" value="C:plasma membrane"/>
    <property type="evidence" value="ECO:0007669"/>
    <property type="project" value="UniProtKB-SubCell"/>
</dbReference>
<dbReference type="InterPro" id="IPR004477">
    <property type="entry name" value="ComEC_N"/>
</dbReference>
<gene>
    <name evidence="9" type="ORF">ESY86_09305</name>
</gene>
<comment type="subcellular location">
    <subcellularLocation>
        <location evidence="1">Cell membrane</location>
        <topology evidence="1">Multi-pass membrane protein</topology>
    </subcellularLocation>
</comment>
<dbReference type="NCBIfam" id="TIGR00360">
    <property type="entry name" value="ComEC_N-term"/>
    <property type="match status" value="1"/>
</dbReference>
<feature type="transmembrane region" description="Helical" evidence="6">
    <location>
        <begin position="289"/>
        <end position="312"/>
    </location>
</feature>
<feature type="transmembrane region" description="Helical" evidence="6">
    <location>
        <begin position="332"/>
        <end position="348"/>
    </location>
</feature>
<keyword evidence="4 6" id="KW-1133">Transmembrane helix</keyword>
<keyword evidence="3 6" id="KW-0812">Transmembrane</keyword>
<dbReference type="PANTHER" id="PTHR30619">
    <property type="entry name" value="DNA INTERNALIZATION/COMPETENCE PROTEIN COMEC/REC2"/>
    <property type="match status" value="1"/>
</dbReference>
<feature type="transmembrane region" description="Helical" evidence="6">
    <location>
        <begin position="255"/>
        <end position="277"/>
    </location>
</feature>
<dbReference type="InterPro" id="IPR025405">
    <property type="entry name" value="DUF4131"/>
</dbReference>
<accession>A0A5C6ZIC2</accession>
<dbReference type="AlphaFoldDB" id="A0A5C6ZIC2"/>
<feature type="transmembrane region" description="Helical" evidence="6">
    <location>
        <begin position="58"/>
        <end position="78"/>
    </location>
</feature>
<evidence type="ECO:0000313" key="10">
    <source>
        <dbReference type="Proteomes" id="UP000321578"/>
    </source>
</evidence>
<evidence type="ECO:0000256" key="5">
    <source>
        <dbReference type="ARBA" id="ARBA00023136"/>
    </source>
</evidence>
<feature type="domain" description="ComEC/Rec2-related protein" evidence="7">
    <location>
        <begin position="235"/>
        <end position="503"/>
    </location>
</feature>
<feature type="transmembrane region" description="Helical" evidence="6">
    <location>
        <begin position="423"/>
        <end position="445"/>
    </location>
</feature>
<proteinExistence type="predicted"/>
<evidence type="ECO:0000256" key="3">
    <source>
        <dbReference type="ARBA" id="ARBA00022692"/>
    </source>
</evidence>
<evidence type="ECO:0000259" key="8">
    <source>
        <dbReference type="Pfam" id="PF13567"/>
    </source>
</evidence>
<organism evidence="9 10">
    <name type="scientific">Subsaximicrobium wynnwilliamsii</name>
    <dbReference type="NCBI Taxonomy" id="291179"/>
    <lineage>
        <taxon>Bacteria</taxon>
        <taxon>Pseudomonadati</taxon>
        <taxon>Bacteroidota</taxon>
        <taxon>Flavobacteriia</taxon>
        <taxon>Flavobacteriales</taxon>
        <taxon>Flavobacteriaceae</taxon>
        <taxon>Subsaximicrobium</taxon>
    </lineage>
</organism>
<name>A0A5C6ZIC2_9FLAO</name>
<keyword evidence="10" id="KW-1185">Reference proteome</keyword>
<feature type="transmembrane region" description="Helical" evidence="6">
    <location>
        <begin position="451"/>
        <end position="471"/>
    </location>
</feature>
<feature type="transmembrane region" description="Helical" evidence="6">
    <location>
        <begin position="391"/>
        <end position="411"/>
    </location>
</feature>
<keyword evidence="5 6" id="KW-0472">Membrane</keyword>